<accession>A0A075HW48</accession>
<protein>
    <submittedName>
        <fullName evidence="2">Uncharacterized protein</fullName>
    </submittedName>
</protein>
<evidence type="ECO:0000313" key="2">
    <source>
        <dbReference type="EMBL" id="AIF19800.1"/>
    </source>
</evidence>
<feature type="transmembrane region" description="Helical" evidence="1">
    <location>
        <begin position="7"/>
        <end position="25"/>
    </location>
</feature>
<keyword evidence="1" id="KW-0812">Transmembrane</keyword>
<dbReference type="AlphaFoldDB" id="A0A075HW48"/>
<organism evidence="2">
    <name type="scientific">uncultured marine thaumarchaeote KM3_87_G04</name>
    <dbReference type="NCBI Taxonomy" id="1456330"/>
    <lineage>
        <taxon>Archaea</taxon>
        <taxon>Nitrososphaerota</taxon>
        <taxon>environmental samples</taxon>
    </lineage>
</organism>
<evidence type="ECO:0000256" key="1">
    <source>
        <dbReference type="SAM" id="Phobius"/>
    </source>
</evidence>
<keyword evidence="1" id="KW-1133">Transmembrane helix</keyword>
<keyword evidence="1" id="KW-0472">Membrane</keyword>
<reference evidence="2" key="1">
    <citation type="journal article" date="2014" name="Genome Biol. Evol.">
        <title>Pangenome evidence for extensive interdomain horizontal transfer affecting lineage core and shell genes in uncultured planktonic thaumarchaeota and euryarchaeota.</title>
        <authorList>
            <person name="Deschamps P."/>
            <person name="Zivanovic Y."/>
            <person name="Moreira D."/>
            <person name="Rodriguez-Valera F."/>
            <person name="Lopez-Garcia P."/>
        </authorList>
    </citation>
    <scope>NUCLEOTIDE SEQUENCE</scope>
</reference>
<proteinExistence type="predicted"/>
<dbReference type="EMBL" id="KF901148">
    <property type="protein sequence ID" value="AIF19800.1"/>
    <property type="molecule type" value="Genomic_DNA"/>
</dbReference>
<name>A0A075HW48_9ARCH</name>
<sequence>MSKKPIIGGIILAVIIGVVFVGAQINPDNPDNIQFGNSDIFHVTLADPALYENGVYVEVFDIEEGTYEFGFVPNGDSPKKLSVKLMGKTISFYEDFELQGTLVQDEMSSWYTWEYLGEKNISSDKSQKVKIIIDPNGSLKGPVSIQLIPMK</sequence>